<protein>
    <recommendedName>
        <fullName evidence="4">Transcriptional regulator</fullName>
    </recommendedName>
</protein>
<organism evidence="2 3">
    <name type="scientific">Halorubrum laminariae</name>
    <dbReference type="NCBI Taxonomy" id="1433523"/>
    <lineage>
        <taxon>Archaea</taxon>
        <taxon>Methanobacteriati</taxon>
        <taxon>Methanobacteriota</taxon>
        <taxon>Stenosarchaea group</taxon>
        <taxon>Halobacteria</taxon>
        <taxon>Halobacteriales</taxon>
        <taxon>Haloferacaceae</taxon>
        <taxon>Halorubrum</taxon>
    </lineage>
</organism>
<sequence length="89" mass="9752">MEANTATEASPNSTDDEDEDPRIWTEIKRGTEGVSATVYKRENGQTTTVDETWWTWAEFTGISTQDLPISRGGTTRLEAAGPDDLTSAN</sequence>
<evidence type="ECO:0000313" key="3">
    <source>
        <dbReference type="Proteomes" id="UP001597185"/>
    </source>
</evidence>
<gene>
    <name evidence="2" type="ORF">ACFR9T_05935</name>
</gene>
<dbReference type="EMBL" id="JBHUDB010000002">
    <property type="protein sequence ID" value="MFD1570125.1"/>
    <property type="molecule type" value="Genomic_DNA"/>
</dbReference>
<reference evidence="2 3" key="1">
    <citation type="journal article" date="2019" name="Int. J. Syst. Evol. Microbiol.">
        <title>The Global Catalogue of Microorganisms (GCM) 10K type strain sequencing project: providing services to taxonomists for standard genome sequencing and annotation.</title>
        <authorList>
            <consortium name="The Broad Institute Genomics Platform"/>
            <consortium name="The Broad Institute Genome Sequencing Center for Infectious Disease"/>
            <person name="Wu L."/>
            <person name="Ma J."/>
        </authorList>
    </citation>
    <scope>NUCLEOTIDE SEQUENCE [LARGE SCALE GENOMIC DNA]</scope>
    <source>
        <strain evidence="2 3">CGMCC 1.12689</strain>
    </source>
</reference>
<evidence type="ECO:0000256" key="1">
    <source>
        <dbReference type="SAM" id="MobiDB-lite"/>
    </source>
</evidence>
<feature type="compositionally biased region" description="Polar residues" evidence="1">
    <location>
        <begin position="1"/>
        <end position="13"/>
    </location>
</feature>
<proteinExistence type="predicted"/>
<comment type="caution">
    <text evidence="2">The sequence shown here is derived from an EMBL/GenBank/DDBJ whole genome shotgun (WGS) entry which is preliminary data.</text>
</comment>
<feature type="region of interest" description="Disordered" evidence="1">
    <location>
        <begin position="1"/>
        <end position="22"/>
    </location>
</feature>
<dbReference type="AlphaFoldDB" id="A0ABD6BZK4"/>
<feature type="region of interest" description="Disordered" evidence="1">
    <location>
        <begin position="67"/>
        <end position="89"/>
    </location>
</feature>
<keyword evidence="3" id="KW-1185">Reference proteome</keyword>
<dbReference type="Proteomes" id="UP001597185">
    <property type="component" value="Unassembled WGS sequence"/>
</dbReference>
<evidence type="ECO:0000313" key="2">
    <source>
        <dbReference type="EMBL" id="MFD1570125.1"/>
    </source>
</evidence>
<name>A0ABD6BZK4_9EURY</name>
<dbReference type="RefSeq" id="WP_256397065.1">
    <property type="nucleotide sequence ID" value="NZ_JANHDL010000004.1"/>
</dbReference>
<evidence type="ECO:0008006" key="4">
    <source>
        <dbReference type="Google" id="ProtNLM"/>
    </source>
</evidence>
<accession>A0ABD6BZK4</accession>